<gene>
    <name evidence="1" type="ORF">NCTC13336_01056</name>
</gene>
<dbReference type="AlphaFoldDB" id="A0A377R0Q5"/>
<proteinExistence type="predicted"/>
<protein>
    <submittedName>
        <fullName evidence="1">Uncharacterized protein</fullName>
    </submittedName>
</protein>
<dbReference type="Proteomes" id="UP000254293">
    <property type="component" value="Unassembled WGS sequence"/>
</dbReference>
<sequence length="61" mass="7138">MLKHFPRNRFAGLDLDKLMRDARFQAADENGMIGFDYDKQKNLDFSVSKICPKLCAVCWRI</sequence>
<keyword evidence="2" id="KW-1185">Reference proteome</keyword>
<evidence type="ECO:0000313" key="1">
    <source>
        <dbReference type="EMBL" id="STR00832.1"/>
    </source>
</evidence>
<dbReference type="EMBL" id="UGJJ01000001">
    <property type="protein sequence ID" value="STR00832.1"/>
    <property type="molecule type" value="Genomic_DNA"/>
</dbReference>
<reference evidence="1 2" key="1">
    <citation type="submission" date="2018-06" db="EMBL/GenBank/DDBJ databases">
        <authorList>
            <consortium name="Pathogen Informatics"/>
            <person name="Doyle S."/>
        </authorList>
    </citation>
    <scope>NUCLEOTIDE SEQUENCE [LARGE SCALE GENOMIC DNA]</scope>
    <source>
        <strain evidence="1 2">NCTC13336</strain>
    </source>
</reference>
<accession>A0A377R0Q5</accession>
<organism evidence="1 2">
    <name type="scientific">Kingella potus</name>
    <dbReference type="NCBI Taxonomy" id="265175"/>
    <lineage>
        <taxon>Bacteria</taxon>
        <taxon>Pseudomonadati</taxon>
        <taxon>Pseudomonadota</taxon>
        <taxon>Betaproteobacteria</taxon>
        <taxon>Neisseriales</taxon>
        <taxon>Neisseriaceae</taxon>
        <taxon>Kingella</taxon>
    </lineage>
</organism>
<name>A0A377R0Q5_9NEIS</name>
<dbReference type="RefSeq" id="WP_147286590.1">
    <property type="nucleotide sequence ID" value="NZ_CP091516.1"/>
</dbReference>
<evidence type="ECO:0000313" key="2">
    <source>
        <dbReference type="Proteomes" id="UP000254293"/>
    </source>
</evidence>